<dbReference type="SUPFAM" id="SSF46689">
    <property type="entry name" value="Homeodomain-like"/>
    <property type="match status" value="1"/>
</dbReference>
<dbReference type="AlphaFoldDB" id="A0A841R980"/>
<dbReference type="RefSeq" id="WP_184745249.1">
    <property type="nucleotide sequence ID" value="NZ_JACHGJ010000002.1"/>
</dbReference>
<evidence type="ECO:0000313" key="7">
    <source>
        <dbReference type="Proteomes" id="UP000587760"/>
    </source>
</evidence>
<organism evidence="6 7">
    <name type="scientific">Spirochaeta isovalerica</name>
    <dbReference type="NCBI Taxonomy" id="150"/>
    <lineage>
        <taxon>Bacteria</taxon>
        <taxon>Pseudomonadati</taxon>
        <taxon>Spirochaetota</taxon>
        <taxon>Spirochaetia</taxon>
        <taxon>Spirochaetales</taxon>
        <taxon>Spirochaetaceae</taxon>
        <taxon>Spirochaeta</taxon>
    </lineage>
</organism>
<sequence>MKEKKETTKERIFREAVNLFAAKGYHGTSMRELAAAAGIKESSVYNHFKGKEAILDAILDYQMSGFSGAGDALDELKGPLHSISDPVQFWLAGASLFLTRLPPLNREISRILINEMYLIDKCRSFYLHILRPVQKNLTATILSVMRDKKMIKDCDIEKTAEQYVYFLEGMGIEHNLMMMEGVSQDEINKRTLEQVSLFIERLKK</sequence>
<evidence type="ECO:0000256" key="1">
    <source>
        <dbReference type="ARBA" id="ARBA00023015"/>
    </source>
</evidence>
<keyword evidence="3" id="KW-0804">Transcription</keyword>
<evidence type="ECO:0000256" key="4">
    <source>
        <dbReference type="PROSITE-ProRule" id="PRU00335"/>
    </source>
</evidence>
<protein>
    <submittedName>
        <fullName evidence="6">AcrR family transcriptional regulator</fullName>
    </submittedName>
</protein>
<evidence type="ECO:0000259" key="5">
    <source>
        <dbReference type="PROSITE" id="PS50977"/>
    </source>
</evidence>
<keyword evidence="7" id="KW-1185">Reference proteome</keyword>
<dbReference type="InterPro" id="IPR001647">
    <property type="entry name" value="HTH_TetR"/>
</dbReference>
<dbReference type="EMBL" id="JACHGJ010000002">
    <property type="protein sequence ID" value="MBB6479747.1"/>
    <property type="molecule type" value="Genomic_DNA"/>
</dbReference>
<comment type="caution">
    <text evidence="6">The sequence shown here is derived from an EMBL/GenBank/DDBJ whole genome shotgun (WGS) entry which is preliminary data.</text>
</comment>
<keyword evidence="1" id="KW-0805">Transcription regulation</keyword>
<proteinExistence type="predicted"/>
<dbReference type="PROSITE" id="PS50977">
    <property type="entry name" value="HTH_TETR_2"/>
    <property type="match status" value="1"/>
</dbReference>
<evidence type="ECO:0000313" key="6">
    <source>
        <dbReference type="EMBL" id="MBB6479747.1"/>
    </source>
</evidence>
<dbReference type="Gene3D" id="1.10.357.10">
    <property type="entry name" value="Tetracycline Repressor, domain 2"/>
    <property type="match status" value="1"/>
</dbReference>
<gene>
    <name evidence="6" type="ORF">HNR50_001405</name>
</gene>
<accession>A0A841R980</accession>
<dbReference type="InterPro" id="IPR009057">
    <property type="entry name" value="Homeodomain-like_sf"/>
</dbReference>
<dbReference type="Pfam" id="PF00440">
    <property type="entry name" value="TetR_N"/>
    <property type="match status" value="1"/>
</dbReference>
<reference evidence="6 7" key="1">
    <citation type="submission" date="2020-08" db="EMBL/GenBank/DDBJ databases">
        <title>Genomic Encyclopedia of Type Strains, Phase IV (KMG-IV): sequencing the most valuable type-strain genomes for metagenomic binning, comparative biology and taxonomic classification.</title>
        <authorList>
            <person name="Goeker M."/>
        </authorList>
    </citation>
    <scope>NUCLEOTIDE SEQUENCE [LARGE SCALE GENOMIC DNA]</scope>
    <source>
        <strain evidence="6 7">DSM 2461</strain>
    </source>
</reference>
<name>A0A841R980_9SPIO</name>
<dbReference type="GO" id="GO:0003677">
    <property type="term" value="F:DNA binding"/>
    <property type="evidence" value="ECO:0007669"/>
    <property type="project" value="UniProtKB-UniRule"/>
</dbReference>
<dbReference type="PRINTS" id="PR00455">
    <property type="entry name" value="HTHTETR"/>
</dbReference>
<dbReference type="PANTHER" id="PTHR47506:SF1">
    <property type="entry name" value="HTH-TYPE TRANSCRIPTIONAL REGULATOR YJDC"/>
    <property type="match status" value="1"/>
</dbReference>
<evidence type="ECO:0000256" key="3">
    <source>
        <dbReference type="ARBA" id="ARBA00023163"/>
    </source>
</evidence>
<dbReference type="PANTHER" id="PTHR47506">
    <property type="entry name" value="TRANSCRIPTIONAL REGULATORY PROTEIN"/>
    <property type="match status" value="1"/>
</dbReference>
<feature type="DNA-binding region" description="H-T-H motif" evidence="4">
    <location>
        <begin position="29"/>
        <end position="48"/>
    </location>
</feature>
<keyword evidence="2 4" id="KW-0238">DNA-binding</keyword>
<evidence type="ECO:0000256" key="2">
    <source>
        <dbReference type="ARBA" id="ARBA00023125"/>
    </source>
</evidence>
<feature type="domain" description="HTH tetR-type" evidence="5">
    <location>
        <begin position="6"/>
        <end position="66"/>
    </location>
</feature>
<dbReference type="Proteomes" id="UP000587760">
    <property type="component" value="Unassembled WGS sequence"/>
</dbReference>